<evidence type="ECO:0000256" key="1">
    <source>
        <dbReference type="ARBA" id="ARBA00023239"/>
    </source>
</evidence>
<proteinExistence type="predicted"/>
<dbReference type="PANTHER" id="PTHR21240">
    <property type="entry name" value="2-AMINO-3-CARBOXYLMUCONATE-6-SEMIALDEHYDE DECARBOXYLASE"/>
    <property type="match status" value="1"/>
</dbReference>
<name>A0A193GDN5_9BORD</name>
<keyword evidence="3" id="KW-0378">Hydrolase</keyword>
<keyword evidence="4" id="KW-1185">Reference proteome</keyword>
<dbReference type="Pfam" id="PF04909">
    <property type="entry name" value="Amidohydro_2"/>
    <property type="match status" value="1"/>
</dbReference>
<dbReference type="InterPro" id="IPR006680">
    <property type="entry name" value="Amidohydro-rel"/>
</dbReference>
<dbReference type="InterPro" id="IPR032466">
    <property type="entry name" value="Metal_Hydrolase"/>
</dbReference>
<keyword evidence="1" id="KW-0456">Lyase</keyword>
<accession>A0A193GDN5</accession>
<protein>
    <submittedName>
        <fullName evidence="3">Amidohydrolase</fullName>
    </submittedName>
</protein>
<evidence type="ECO:0000313" key="4">
    <source>
        <dbReference type="Proteomes" id="UP000091926"/>
    </source>
</evidence>
<sequence>MNDRLKQVQGSRSAAVKARLDHPVIDTDVHVNDYAPALEDYVQHYGGSKLVDALRRAQGGRFANRSAGGKDWYQQTPQERQYHRTLRSPWWARVTRNTLDLATYTLPALLYERLAEQGSDYSVLFPNDVLAPLAAGADNRQALQRAINHFHADLYRPYADRLTPVAGIGLHTPQEGIEELEFAVKTLGLKVINIPGGIRRPIRAIADKYPASEYPDVARHAGYVDFLGIDSEYDYDPFWAKVVELGVPVTTHYGSQGWTGRQSISNYMFNHIGHFADGSQAFAKALFFGGVTRRFPGLRVALLEGGADWGAHVYTHLIDRWEKRNRNAVQNYNPANADLDLLEDLFRRYGHPLLQGRELNRETLLRDSLGISALHHSREPNADELDDFAAAGIESPHDIRTRWLDSFYFGSEADDRTVASAFNSRALPLGAKVNAIWSSDVGHWDVPEFTEPLAESWDLVENGVIAAADFKSWVFDNPYRFYTEANPGFFKGTAIERAQASRAEQAR</sequence>
<dbReference type="GO" id="GO:0016831">
    <property type="term" value="F:carboxy-lyase activity"/>
    <property type="evidence" value="ECO:0007669"/>
    <property type="project" value="InterPro"/>
</dbReference>
<dbReference type="GO" id="GO:0019748">
    <property type="term" value="P:secondary metabolic process"/>
    <property type="evidence" value="ECO:0007669"/>
    <property type="project" value="TreeGrafter"/>
</dbReference>
<evidence type="ECO:0000259" key="2">
    <source>
        <dbReference type="Pfam" id="PF04909"/>
    </source>
</evidence>
<dbReference type="SUPFAM" id="SSF51556">
    <property type="entry name" value="Metallo-dependent hydrolases"/>
    <property type="match status" value="1"/>
</dbReference>
<evidence type="ECO:0000313" key="3">
    <source>
        <dbReference type="EMBL" id="ANN78147.1"/>
    </source>
</evidence>
<dbReference type="GO" id="GO:0016787">
    <property type="term" value="F:hydrolase activity"/>
    <property type="evidence" value="ECO:0007669"/>
    <property type="project" value="UniProtKB-KW"/>
</dbReference>
<dbReference type="KEGG" id="bfz:BAU07_14520"/>
<dbReference type="EMBL" id="CP016172">
    <property type="protein sequence ID" value="ANN78147.1"/>
    <property type="molecule type" value="Genomic_DNA"/>
</dbReference>
<dbReference type="Proteomes" id="UP000091926">
    <property type="component" value="Chromosome"/>
</dbReference>
<dbReference type="PANTHER" id="PTHR21240:SF28">
    <property type="entry name" value="ISO-OROTATE DECARBOXYLASE (EUROFUNG)"/>
    <property type="match status" value="1"/>
</dbReference>
<dbReference type="AlphaFoldDB" id="A0A193GDN5"/>
<feature type="domain" description="Amidohydrolase-related" evidence="2">
    <location>
        <begin position="103"/>
        <end position="308"/>
    </location>
</feature>
<organism evidence="3 4">
    <name type="scientific">Bordetella flabilis</name>
    <dbReference type="NCBI Taxonomy" id="463014"/>
    <lineage>
        <taxon>Bacteria</taxon>
        <taxon>Pseudomonadati</taxon>
        <taxon>Pseudomonadota</taxon>
        <taxon>Betaproteobacteria</taxon>
        <taxon>Burkholderiales</taxon>
        <taxon>Alcaligenaceae</taxon>
        <taxon>Bordetella</taxon>
    </lineage>
</organism>
<dbReference type="GO" id="GO:0005737">
    <property type="term" value="C:cytoplasm"/>
    <property type="evidence" value="ECO:0007669"/>
    <property type="project" value="TreeGrafter"/>
</dbReference>
<dbReference type="RefSeq" id="WP_066658980.1">
    <property type="nucleotide sequence ID" value="NZ_CBCSCL010000009.1"/>
</dbReference>
<dbReference type="OrthoDB" id="8617321at2"/>
<reference evidence="3 4" key="1">
    <citation type="submission" date="2016-06" db="EMBL/GenBank/DDBJ databases">
        <title>Complete genome sequences of Bordetella bronchialis and Bordetella flabilis.</title>
        <authorList>
            <person name="LiPuma J.J."/>
            <person name="Spilker T."/>
        </authorList>
    </citation>
    <scope>NUCLEOTIDE SEQUENCE [LARGE SCALE GENOMIC DNA]</scope>
    <source>
        <strain evidence="3 4">AU10664</strain>
    </source>
</reference>
<dbReference type="Gene3D" id="3.20.20.140">
    <property type="entry name" value="Metal-dependent hydrolases"/>
    <property type="match status" value="1"/>
</dbReference>
<dbReference type="InterPro" id="IPR032465">
    <property type="entry name" value="ACMSD"/>
</dbReference>
<dbReference type="STRING" id="463014.BAU07_14520"/>
<gene>
    <name evidence="3" type="ORF">BAU07_14520</name>
</gene>